<comment type="caution">
    <text evidence="6">The sequence shown here is derived from an EMBL/GenBank/DDBJ whole genome shotgun (WGS) entry which is preliminary data.</text>
</comment>
<dbReference type="InterPro" id="IPR023750">
    <property type="entry name" value="RbsD-like_sf"/>
</dbReference>
<evidence type="ECO:0000256" key="5">
    <source>
        <dbReference type="ARBA" id="ARBA00023277"/>
    </source>
</evidence>
<dbReference type="SUPFAM" id="SSF102546">
    <property type="entry name" value="RbsD-like"/>
    <property type="match status" value="1"/>
</dbReference>
<sequence length="128" mass="13621">MTRKQGVLNPDLAAGLARLGHGHLVVVADYGLPLPREADVVDLTLVHGVPRFTQVLDALLAEIAVEGSVAAAETSGTDVETWLRERGLTPDLVPHDDLKALLPQARLVVRSGEATPYANVVLRCGVPF</sequence>
<dbReference type="EMBL" id="JBHSFI010000002">
    <property type="protein sequence ID" value="MFC4627423.1"/>
    <property type="molecule type" value="Genomic_DNA"/>
</dbReference>
<dbReference type="GO" id="GO:0062193">
    <property type="term" value="F:D-ribose pyranase activity"/>
    <property type="evidence" value="ECO:0007669"/>
    <property type="project" value="UniProtKB-EC"/>
</dbReference>
<proteinExistence type="predicted"/>
<evidence type="ECO:0000256" key="4">
    <source>
        <dbReference type="ARBA" id="ARBA00023235"/>
    </source>
</evidence>
<reference evidence="7" key="1">
    <citation type="journal article" date="2019" name="Int. J. Syst. Evol. Microbiol.">
        <title>The Global Catalogue of Microorganisms (GCM) 10K type strain sequencing project: providing services to taxonomists for standard genome sequencing and annotation.</title>
        <authorList>
            <consortium name="The Broad Institute Genomics Platform"/>
            <consortium name="The Broad Institute Genome Sequencing Center for Infectious Disease"/>
            <person name="Wu L."/>
            <person name="Ma J."/>
        </authorList>
    </citation>
    <scope>NUCLEOTIDE SEQUENCE [LARGE SCALE GENOMIC DNA]</scope>
    <source>
        <strain evidence="7">CCUG 42722</strain>
    </source>
</reference>
<evidence type="ECO:0000256" key="1">
    <source>
        <dbReference type="ARBA" id="ARBA00000223"/>
    </source>
</evidence>
<keyword evidence="7" id="KW-1185">Reference proteome</keyword>
<dbReference type="InterPro" id="IPR007721">
    <property type="entry name" value="RbsD_FucU"/>
</dbReference>
<keyword evidence="3" id="KW-0963">Cytoplasm</keyword>
<comment type="catalytic activity">
    <reaction evidence="1">
        <text>beta-D-ribopyranose = beta-D-ribofuranose</text>
        <dbReference type="Rhea" id="RHEA:25432"/>
        <dbReference type="ChEBI" id="CHEBI:27476"/>
        <dbReference type="ChEBI" id="CHEBI:47002"/>
        <dbReference type="EC" id="5.4.99.62"/>
    </reaction>
</comment>
<dbReference type="NCBIfam" id="NF008761">
    <property type="entry name" value="PRK11797.1"/>
    <property type="match status" value="1"/>
</dbReference>
<dbReference type="EC" id="5.4.99.62" evidence="2"/>
<dbReference type="PANTHER" id="PTHR37831:SF1">
    <property type="entry name" value="D-RIBOSE PYRANASE"/>
    <property type="match status" value="1"/>
</dbReference>
<dbReference type="PANTHER" id="PTHR37831">
    <property type="entry name" value="D-RIBOSE PYRANASE"/>
    <property type="match status" value="1"/>
</dbReference>
<dbReference type="Pfam" id="PF05025">
    <property type="entry name" value="RbsD_FucU"/>
    <property type="match status" value="1"/>
</dbReference>
<keyword evidence="5" id="KW-0119">Carbohydrate metabolism</keyword>
<evidence type="ECO:0000256" key="3">
    <source>
        <dbReference type="ARBA" id="ARBA00022490"/>
    </source>
</evidence>
<evidence type="ECO:0000256" key="2">
    <source>
        <dbReference type="ARBA" id="ARBA00012862"/>
    </source>
</evidence>
<organism evidence="6 7">
    <name type="scientific">Promicromonospora alba</name>
    <dbReference type="NCBI Taxonomy" id="1616110"/>
    <lineage>
        <taxon>Bacteria</taxon>
        <taxon>Bacillati</taxon>
        <taxon>Actinomycetota</taxon>
        <taxon>Actinomycetes</taxon>
        <taxon>Micrococcales</taxon>
        <taxon>Promicromonosporaceae</taxon>
        <taxon>Promicromonospora</taxon>
    </lineage>
</organism>
<gene>
    <name evidence="6" type="primary">rbsD</name>
    <name evidence="6" type="ORF">ACFO6V_04200</name>
</gene>
<dbReference type="InterPro" id="IPR023064">
    <property type="entry name" value="D-ribose_pyranase"/>
</dbReference>
<accession>A0ABV9HD94</accession>
<dbReference type="RefSeq" id="WP_377132551.1">
    <property type="nucleotide sequence ID" value="NZ_JBHSFI010000002.1"/>
</dbReference>
<dbReference type="Proteomes" id="UP001596011">
    <property type="component" value="Unassembled WGS sequence"/>
</dbReference>
<evidence type="ECO:0000313" key="7">
    <source>
        <dbReference type="Proteomes" id="UP001596011"/>
    </source>
</evidence>
<evidence type="ECO:0000313" key="6">
    <source>
        <dbReference type="EMBL" id="MFC4627423.1"/>
    </source>
</evidence>
<dbReference type="Gene3D" id="3.40.1650.10">
    <property type="entry name" value="RbsD-like domain"/>
    <property type="match status" value="1"/>
</dbReference>
<name>A0ABV9HD94_9MICO</name>
<protein>
    <recommendedName>
        <fullName evidence="2">D-ribose pyranase</fullName>
        <ecNumber evidence="2">5.4.99.62</ecNumber>
    </recommendedName>
</protein>
<keyword evidence="4 6" id="KW-0413">Isomerase</keyword>